<dbReference type="SMART" id="SM00176">
    <property type="entry name" value="RAN"/>
    <property type="match status" value="1"/>
</dbReference>
<keyword evidence="5 6" id="KW-0636">Prenylation</keyword>
<keyword evidence="6" id="KW-0472">Membrane</keyword>
<dbReference type="GO" id="GO:0003924">
    <property type="term" value="F:GTPase activity"/>
    <property type="evidence" value="ECO:0007669"/>
    <property type="project" value="UniProtKB-UniRule"/>
</dbReference>
<dbReference type="InterPro" id="IPR001806">
    <property type="entry name" value="Small_GTPase"/>
</dbReference>
<keyword evidence="3 6" id="KW-0342">GTP-binding</keyword>
<dbReference type="SMART" id="SM00175">
    <property type="entry name" value="RAB"/>
    <property type="match status" value="1"/>
</dbReference>
<dbReference type="GO" id="GO:0090385">
    <property type="term" value="P:phagosome-lysosome fusion"/>
    <property type="evidence" value="ECO:0007669"/>
    <property type="project" value="TreeGrafter"/>
</dbReference>
<dbReference type="GO" id="GO:0016020">
    <property type="term" value="C:membrane"/>
    <property type="evidence" value="ECO:0007669"/>
    <property type="project" value="UniProtKB-SubCell"/>
</dbReference>
<dbReference type="Gene3D" id="3.40.50.300">
    <property type="entry name" value="P-loop containing nucleotide triphosphate hydrolases"/>
    <property type="match status" value="1"/>
</dbReference>
<evidence type="ECO:0000256" key="2">
    <source>
        <dbReference type="ARBA" id="ARBA00022741"/>
    </source>
</evidence>
<keyword evidence="2 6" id="KW-0547">Nucleotide-binding</keyword>
<dbReference type="AlphaFoldDB" id="A0A7S4GJL6"/>
<evidence type="ECO:0000256" key="1">
    <source>
        <dbReference type="ARBA" id="ARBA00006270"/>
    </source>
</evidence>
<evidence type="ECO:0000313" key="7">
    <source>
        <dbReference type="EMBL" id="CAE0838974.1"/>
    </source>
</evidence>
<dbReference type="GO" id="GO:0008333">
    <property type="term" value="P:endosome to lysosome transport"/>
    <property type="evidence" value="ECO:0007669"/>
    <property type="project" value="TreeGrafter"/>
</dbReference>
<comment type="subcellular location">
    <subcellularLocation>
        <location evidence="6">Membrane</location>
        <topology evidence="6">Lipid-anchor</topology>
    </subcellularLocation>
</comment>
<dbReference type="NCBIfam" id="TIGR00231">
    <property type="entry name" value="small_GTP"/>
    <property type="match status" value="1"/>
</dbReference>
<dbReference type="PANTHER" id="PTHR47981:SF39">
    <property type="entry name" value="RAS-RELATED PROTEIN RAB"/>
    <property type="match status" value="1"/>
</dbReference>
<evidence type="ECO:0000256" key="4">
    <source>
        <dbReference type="ARBA" id="ARBA00023288"/>
    </source>
</evidence>
<dbReference type="InterPro" id="IPR005225">
    <property type="entry name" value="Small_GTP-bd"/>
</dbReference>
<dbReference type="InterPro" id="IPR027417">
    <property type="entry name" value="P-loop_NTPase"/>
</dbReference>
<keyword evidence="4 6" id="KW-0449">Lipoprotein</keyword>
<dbReference type="InterPro" id="IPR030697">
    <property type="entry name" value="Rab29/Rab38/Rab32"/>
</dbReference>
<comment type="similarity">
    <text evidence="1 6">Belongs to the small GTPase superfamily. Rab family.</text>
</comment>
<protein>
    <recommendedName>
        <fullName evidence="6">Ras-related protein Rab</fullName>
    </recommendedName>
</protein>
<dbReference type="SMART" id="SM00173">
    <property type="entry name" value="RAS"/>
    <property type="match status" value="1"/>
</dbReference>
<dbReference type="Pfam" id="PF00071">
    <property type="entry name" value="Ras"/>
    <property type="match status" value="1"/>
</dbReference>
<dbReference type="GO" id="GO:0005764">
    <property type="term" value="C:lysosome"/>
    <property type="evidence" value="ECO:0007669"/>
    <property type="project" value="TreeGrafter"/>
</dbReference>
<dbReference type="GO" id="GO:0045335">
    <property type="term" value="C:phagocytic vesicle"/>
    <property type="evidence" value="ECO:0007669"/>
    <property type="project" value="TreeGrafter"/>
</dbReference>
<dbReference type="PANTHER" id="PTHR47981">
    <property type="entry name" value="RAB FAMILY"/>
    <property type="match status" value="1"/>
</dbReference>
<dbReference type="PROSITE" id="PS51419">
    <property type="entry name" value="RAB"/>
    <property type="match status" value="1"/>
</dbReference>
<dbReference type="PRINTS" id="PR00449">
    <property type="entry name" value="RASTRNSFRMNG"/>
</dbReference>
<sequence length="212" mass="24386">MNDDDDRTELLYKVLVVGDMGVGKTSLIKRYVHNIFTPNYKATIGVDFGLKELHWEHNTIRVQLWDIAGQERFGNLTRVYYKEAVGALVVHDITKPDSLEAATKWKNDIDHKVYLPDDTPIPCVLLCNKCDLPNRITRSQAEMDKFCKDHGFINWFETSAKENRNVDEACGFLIQKILEHDTNIPEEVRPVAPNAAFRLREREHKNKKGGCC</sequence>
<dbReference type="PROSITE" id="PS51420">
    <property type="entry name" value="RHO"/>
    <property type="match status" value="1"/>
</dbReference>
<reference evidence="7" key="1">
    <citation type="submission" date="2021-01" db="EMBL/GenBank/DDBJ databases">
        <authorList>
            <person name="Corre E."/>
            <person name="Pelletier E."/>
            <person name="Niang G."/>
            <person name="Scheremetjew M."/>
            <person name="Finn R."/>
            <person name="Kale V."/>
            <person name="Holt S."/>
            <person name="Cochrane G."/>
            <person name="Meng A."/>
            <person name="Brown T."/>
            <person name="Cohen L."/>
        </authorList>
    </citation>
    <scope>NUCLEOTIDE SEQUENCE</scope>
    <source>
        <strain evidence="7">CCMP1594</strain>
    </source>
</reference>
<dbReference type="PROSITE" id="PS51421">
    <property type="entry name" value="RAS"/>
    <property type="match status" value="1"/>
</dbReference>
<dbReference type="GO" id="GO:0005525">
    <property type="term" value="F:GTP binding"/>
    <property type="evidence" value="ECO:0007669"/>
    <property type="project" value="UniProtKB-UniRule"/>
</dbReference>
<dbReference type="GO" id="GO:0005770">
    <property type="term" value="C:late endosome"/>
    <property type="evidence" value="ECO:0007669"/>
    <property type="project" value="TreeGrafter"/>
</dbReference>
<dbReference type="GO" id="GO:0005802">
    <property type="term" value="C:trans-Golgi network"/>
    <property type="evidence" value="ECO:0007669"/>
    <property type="project" value="UniProtKB-UniRule"/>
</dbReference>
<proteinExistence type="inferred from homology"/>
<gene>
    <name evidence="7" type="ORF">EGYM00163_LOCUS50346</name>
</gene>
<comment type="function">
    <text evidence="6">The small GTPases Rab are key regulators in vesicle trafficking.</text>
</comment>
<evidence type="ECO:0000256" key="5">
    <source>
        <dbReference type="ARBA" id="ARBA00023289"/>
    </source>
</evidence>
<accession>A0A7S4GJL6</accession>
<dbReference type="EMBL" id="HBJA01146237">
    <property type="protein sequence ID" value="CAE0838974.1"/>
    <property type="molecule type" value="Transcribed_RNA"/>
</dbReference>
<organism evidence="7">
    <name type="scientific">Eutreptiella gymnastica</name>
    <dbReference type="NCBI Taxonomy" id="73025"/>
    <lineage>
        <taxon>Eukaryota</taxon>
        <taxon>Discoba</taxon>
        <taxon>Euglenozoa</taxon>
        <taxon>Euglenida</taxon>
        <taxon>Spirocuta</taxon>
        <taxon>Euglenophyceae</taxon>
        <taxon>Eutreptiales</taxon>
        <taxon>Eutreptiaceae</taxon>
        <taxon>Eutreptiella</taxon>
    </lineage>
</organism>
<evidence type="ECO:0000256" key="3">
    <source>
        <dbReference type="ARBA" id="ARBA00023134"/>
    </source>
</evidence>
<dbReference type="CDD" id="cd04107">
    <property type="entry name" value="Rab32_Rab38"/>
    <property type="match status" value="1"/>
</dbReference>
<dbReference type="SUPFAM" id="SSF52540">
    <property type="entry name" value="P-loop containing nucleoside triphosphate hydrolases"/>
    <property type="match status" value="1"/>
</dbReference>
<name>A0A7S4GJL6_9EUGL</name>
<dbReference type="FunFam" id="3.40.50.300:FF:000222">
    <property type="entry name" value="RAB32, member RAS oncogene family"/>
    <property type="match status" value="1"/>
</dbReference>
<dbReference type="SMART" id="SM00174">
    <property type="entry name" value="RHO"/>
    <property type="match status" value="1"/>
</dbReference>
<evidence type="ECO:0000256" key="6">
    <source>
        <dbReference type="RuleBase" id="RU367128"/>
    </source>
</evidence>